<dbReference type="Proteomes" id="UP001064933">
    <property type="component" value="Chromosome"/>
</dbReference>
<dbReference type="RefSeq" id="WP_261759781.1">
    <property type="nucleotide sequence ID" value="NZ_CP104562.2"/>
</dbReference>
<evidence type="ECO:0000256" key="1">
    <source>
        <dbReference type="SAM" id="MobiDB-lite"/>
    </source>
</evidence>
<feature type="region of interest" description="Disordered" evidence="1">
    <location>
        <begin position="112"/>
        <end position="139"/>
    </location>
</feature>
<feature type="compositionally biased region" description="Pro residues" evidence="1">
    <location>
        <begin position="37"/>
        <end position="50"/>
    </location>
</feature>
<reference evidence="2" key="1">
    <citation type="submission" date="2022-10" db="EMBL/GenBank/DDBJ databases">
        <title>Characterization and whole genome sequencing of a new Roseateles species, isolated from fresh water.</title>
        <authorList>
            <person name="Guliayeva D.Y."/>
            <person name="Akhremchuk A.E."/>
            <person name="Sikolenko M.A."/>
            <person name="Valentovich L.N."/>
            <person name="Sidarenka A.V."/>
        </authorList>
    </citation>
    <scope>NUCLEOTIDE SEQUENCE</scope>
    <source>
        <strain evidence="2">BIM B-1768</strain>
    </source>
</reference>
<dbReference type="EMBL" id="CP104562">
    <property type="protein sequence ID" value="UXH79963.1"/>
    <property type="molecule type" value="Genomic_DNA"/>
</dbReference>
<evidence type="ECO:0000313" key="2">
    <source>
        <dbReference type="EMBL" id="UXH79963.1"/>
    </source>
</evidence>
<organism evidence="2 3">
    <name type="scientific">Roseateles amylovorans</name>
    <dbReference type="NCBI Taxonomy" id="2978473"/>
    <lineage>
        <taxon>Bacteria</taxon>
        <taxon>Pseudomonadati</taxon>
        <taxon>Pseudomonadota</taxon>
        <taxon>Betaproteobacteria</taxon>
        <taxon>Burkholderiales</taxon>
        <taxon>Sphaerotilaceae</taxon>
        <taxon>Roseateles</taxon>
    </lineage>
</organism>
<feature type="compositionally biased region" description="Low complexity" evidence="1">
    <location>
        <begin position="1"/>
        <end position="36"/>
    </location>
</feature>
<proteinExistence type="predicted"/>
<gene>
    <name evidence="2" type="ORF">N4261_08820</name>
</gene>
<accession>A0ABY6B3J7</accession>
<name>A0ABY6B3J7_9BURK</name>
<sequence length="193" mass="19186">MLNVHSANAASFAATPATPAAAGAVPSARSCHAPASPAHPGPAHPGPAHPGPAHSGSAEPLGDTPRPTEAARSSELGDGGDGGELGKDCINGLGSTAGAGGTGCPGCLAPNRTTDSGSPAQTPPTAPAANGASPFPFPDPMPPIHSPAYVALWETYCAFYGMSPDESQPDPAALAFDRFMAQTRRERDHALHA</sequence>
<evidence type="ECO:0000313" key="3">
    <source>
        <dbReference type="Proteomes" id="UP001064933"/>
    </source>
</evidence>
<keyword evidence="3" id="KW-1185">Reference proteome</keyword>
<feature type="region of interest" description="Disordered" evidence="1">
    <location>
        <begin position="1"/>
        <end position="83"/>
    </location>
</feature>
<protein>
    <submittedName>
        <fullName evidence="2">Uncharacterized protein</fullName>
    </submittedName>
</protein>